<dbReference type="InterPro" id="IPR045792">
    <property type="entry name" value="DUF6036"/>
</dbReference>
<evidence type="ECO:0000313" key="2">
    <source>
        <dbReference type="EMBL" id="MFC6646088.1"/>
    </source>
</evidence>
<evidence type="ECO:0000259" key="1">
    <source>
        <dbReference type="Pfam" id="PF19502"/>
    </source>
</evidence>
<dbReference type="SUPFAM" id="SSF81301">
    <property type="entry name" value="Nucleotidyltransferase"/>
    <property type="match status" value="1"/>
</dbReference>
<proteinExistence type="predicted"/>
<dbReference type="InterPro" id="IPR043519">
    <property type="entry name" value="NT_sf"/>
</dbReference>
<reference evidence="3" key="1">
    <citation type="journal article" date="2019" name="Int. J. Syst. Evol. Microbiol.">
        <title>The Global Catalogue of Microorganisms (GCM) 10K type strain sequencing project: providing services to taxonomists for standard genome sequencing and annotation.</title>
        <authorList>
            <consortium name="The Broad Institute Genomics Platform"/>
            <consortium name="The Broad Institute Genome Sequencing Center for Infectious Disease"/>
            <person name="Wu L."/>
            <person name="Ma J."/>
        </authorList>
    </citation>
    <scope>NUCLEOTIDE SEQUENCE [LARGE SCALE GENOMIC DNA]</scope>
    <source>
        <strain evidence="3">CGMCC 1.16026</strain>
    </source>
</reference>
<dbReference type="RefSeq" id="WP_263369790.1">
    <property type="nucleotide sequence ID" value="NZ_JAGSYD010000001.1"/>
</dbReference>
<evidence type="ECO:0000313" key="3">
    <source>
        <dbReference type="Proteomes" id="UP001596391"/>
    </source>
</evidence>
<feature type="domain" description="DUF6036" evidence="1">
    <location>
        <begin position="14"/>
        <end position="144"/>
    </location>
</feature>
<keyword evidence="3" id="KW-1185">Reference proteome</keyword>
<dbReference type="Gene3D" id="3.30.460.40">
    <property type="match status" value="1"/>
</dbReference>
<dbReference type="Pfam" id="PF19502">
    <property type="entry name" value="DUF6036"/>
    <property type="match status" value="1"/>
</dbReference>
<dbReference type="EMBL" id="JBHSWI010000001">
    <property type="protein sequence ID" value="MFC6646088.1"/>
    <property type="molecule type" value="Genomic_DNA"/>
</dbReference>
<sequence>MLKDQRDLLRALNAHHAEYLVVGGHASIAYGVARLTGDMDVWIRMSEENSLRVFKALADFGAPLQGLSSADFNTTETDYFQFGIIPARIDVLQGIDGVSFESAWQRRIYRTIEDGLDAPYLSLEDLLSNKSAVGRPKDLADIAELRKAKKLNS</sequence>
<gene>
    <name evidence="2" type="ORF">ACFQBQ_10950</name>
</gene>
<accession>A0ABW1ZD27</accession>
<comment type="caution">
    <text evidence="2">The sequence shown here is derived from an EMBL/GenBank/DDBJ whole genome shotgun (WGS) entry which is preliminary data.</text>
</comment>
<protein>
    <submittedName>
        <fullName evidence="2">DUF6036 family nucleotidyltransferase</fullName>
    </submittedName>
</protein>
<organism evidence="2 3">
    <name type="scientific">Granulicella cerasi</name>
    <dbReference type="NCBI Taxonomy" id="741063"/>
    <lineage>
        <taxon>Bacteria</taxon>
        <taxon>Pseudomonadati</taxon>
        <taxon>Acidobacteriota</taxon>
        <taxon>Terriglobia</taxon>
        <taxon>Terriglobales</taxon>
        <taxon>Acidobacteriaceae</taxon>
        <taxon>Granulicella</taxon>
    </lineage>
</organism>
<name>A0ABW1ZD27_9BACT</name>
<dbReference type="Proteomes" id="UP001596391">
    <property type="component" value="Unassembled WGS sequence"/>
</dbReference>